<dbReference type="AlphaFoldDB" id="A0A7Y8KDN2"/>
<gene>
    <name evidence="1" type="ORF">HX795_18140</name>
</gene>
<evidence type="ECO:0000313" key="2">
    <source>
        <dbReference type="Proteomes" id="UP000590218"/>
    </source>
</evidence>
<accession>A0A7Y8KDN2</accession>
<protein>
    <submittedName>
        <fullName evidence="1">Sulfite exporter TauE/SafE family protein</fullName>
    </submittedName>
</protein>
<name>A0A7Y8KDN2_9PSED</name>
<proteinExistence type="predicted"/>
<dbReference type="Proteomes" id="UP000590218">
    <property type="component" value="Unassembled WGS sequence"/>
</dbReference>
<comment type="caution">
    <text evidence="1">The sequence shown here is derived from an EMBL/GenBank/DDBJ whole genome shotgun (WGS) entry which is preliminary data.</text>
</comment>
<dbReference type="EMBL" id="JACARL010000105">
    <property type="protein sequence ID" value="NWE84025.1"/>
    <property type="molecule type" value="Genomic_DNA"/>
</dbReference>
<feature type="non-terminal residue" evidence="1">
    <location>
        <position position="46"/>
    </location>
</feature>
<organism evidence="1 2">
    <name type="scientific">Pseudomonas edaphica</name>
    <dbReference type="NCBI Taxonomy" id="2006980"/>
    <lineage>
        <taxon>Bacteria</taxon>
        <taxon>Pseudomonadati</taxon>
        <taxon>Pseudomonadota</taxon>
        <taxon>Gammaproteobacteria</taxon>
        <taxon>Pseudomonadales</taxon>
        <taxon>Pseudomonadaceae</taxon>
        <taxon>Pseudomonas</taxon>
    </lineage>
</organism>
<reference evidence="1 2" key="1">
    <citation type="submission" date="2020-04" db="EMBL/GenBank/DDBJ databases">
        <title>Molecular characterization of pseudomonads from Agaricus bisporus reveal novel blotch 2 pathogens in Western Europe.</title>
        <authorList>
            <person name="Taparia T."/>
            <person name="Krijger M."/>
            <person name="Haynes E."/>
            <person name="Elpinstone J.G."/>
            <person name="Noble R."/>
            <person name="Van Der Wolf J."/>
        </authorList>
    </citation>
    <scope>NUCLEOTIDE SEQUENCE [LARGE SCALE GENOMIC DNA]</scope>
    <source>
        <strain evidence="1 2">K6002</strain>
    </source>
</reference>
<sequence>MLLASLLGLLMGLVMGLTGAGGGILGVPALVLGLGLTMTQAAPVSL</sequence>
<evidence type="ECO:0000313" key="1">
    <source>
        <dbReference type="EMBL" id="NWE84025.1"/>
    </source>
</evidence>